<reference evidence="2 3" key="1">
    <citation type="submission" date="2016-05" db="EMBL/GenBank/DDBJ databases">
        <title>Complete genome sequence of Corynebacterium crudilactis, a new Corynebacterium species isolated from raw cow's milk.</title>
        <authorList>
            <person name="Christian R."/>
            <person name="Zimmermann J."/>
            <person name="Lipski A."/>
            <person name="Kalinowski J."/>
        </authorList>
    </citation>
    <scope>NUCLEOTIDE SEQUENCE [LARGE SCALE GENOMIC DNA]</scope>
    <source>
        <strain evidence="2 3">JZ16</strain>
    </source>
</reference>
<name>A0A172QRV1_9CORY</name>
<dbReference type="OrthoDB" id="4426566at2"/>
<feature type="compositionally biased region" description="Acidic residues" evidence="1">
    <location>
        <begin position="175"/>
        <end position="184"/>
    </location>
</feature>
<dbReference type="STRING" id="1652495.ccrud_03650"/>
<keyword evidence="3" id="KW-1185">Reference proteome</keyword>
<dbReference type="KEGG" id="ccjz:ccrud_03650"/>
<sequence length="252" mass="26196">MKTETQRALTFIVVGCLAAAALGFIVWQMSSPTRPTTSDIAMSNTTSTTQTQASYVYPGNTEPTSVEPDVENQTLAPINTEDPYLPPNAYVRPGNGRRPGTTAASSPTISLGSPTTTTQSFVPSEPAESTTTKSGGNNNTDVSSVPNTSDNSGNPPVTVSLPGTSEPSDTTEPSEPSESEEPIESTDPSIPESTNPPIIPSTPSSEEPSSELPTGTPPTEEPEAPPTDFIEEPTAPLNPDQPSIASLEPALN</sequence>
<accession>A0A172QRV1</accession>
<dbReference type="EMBL" id="CP015622">
    <property type="protein sequence ID" value="ANE03401.1"/>
    <property type="molecule type" value="Genomic_DNA"/>
</dbReference>
<feature type="compositionally biased region" description="Polar residues" evidence="1">
    <location>
        <begin position="141"/>
        <end position="163"/>
    </location>
</feature>
<evidence type="ECO:0008006" key="4">
    <source>
        <dbReference type="Google" id="ProtNLM"/>
    </source>
</evidence>
<protein>
    <recommendedName>
        <fullName evidence="4">DNA-directed RNA polymerase II</fullName>
    </recommendedName>
</protein>
<evidence type="ECO:0000313" key="2">
    <source>
        <dbReference type="EMBL" id="ANE03401.1"/>
    </source>
</evidence>
<feature type="compositionally biased region" description="Low complexity" evidence="1">
    <location>
        <begin position="129"/>
        <end position="140"/>
    </location>
</feature>
<evidence type="ECO:0000313" key="3">
    <source>
        <dbReference type="Proteomes" id="UP000076929"/>
    </source>
</evidence>
<evidence type="ECO:0000256" key="1">
    <source>
        <dbReference type="SAM" id="MobiDB-lite"/>
    </source>
</evidence>
<feature type="region of interest" description="Disordered" evidence="1">
    <location>
        <begin position="76"/>
        <end position="252"/>
    </location>
</feature>
<proteinExistence type="predicted"/>
<dbReference type="Proteomes" id="UP000076929">
    <property type="component" value="Chromosome"/>
</dbReference>
<feature type="compositionally biased region" description="Polar residues" evidence="1">
    <location>
        <begin position="102"/>
        <end position="122"/>
    </location>
</feature>
<organism evidence="2 3">
    <name type="scientific">Corynebacterium crudilactis</name>
    <dbReference type="NCBI Taxonomy" id="1652495"/>
    <lineage>
        <taxon>Bacteria</taxon>
        <taxon>Bacillati</taxon>
        <taxon>Actinomycetota</taxon>
        <taxon>Actinomycetes</taxon>
        <taxon>Mycobacteriales</taxon>
        <taxon>Corynebacteriaceae</taxon>
        <taxon>Corynebacterium</taxon>
    </lineage>
</organism>
<feature type="compositionally biased region" description="Low complexity" evidence="1">
    <location>
        <begin position="185"/>
        <end position="218"/>
    </location>
</feature>
<feature type="compositionally biased region" description="Low complexity" evidence="1">
    <location>
        <begin position="164"/>
        <end position="174"/>
    </location>
</feature>
<dbReference type="RefSeq" id="WP_066564906.1">
    <property type="nucleotide sequence ID" value="NZ_CP015622.1"/>
</dbReference>
<gene>
    <name evidence="2" type="ORF">ccrud_03650</name>
</gene>
<dbReference type="AlphaFoldDB" id="A0A172QRV1"/>
<feature type="region of interest" description="Disordered" evidence="1">
    <location>
        <begin position="51"/>
        <end position="70"/>
    </location>
</feature>